<keyword evidence="1" id="KW-0812">Transmembrane</keyword>
<keyword evidence="3" id="KW-1185">Reference proteome</keyword>
<dbReference type="Proteomes" id="UP000309561">
    <property type="component" value="Unassembled WGS sequence"/>
</dbReference>
<evidence type="ECO:0000313" key="3">
    <source>
        <dbReference type="Proteomes" id="UP000309561"/>
    </source>
</evidence>
<dbReference type="AlphaFoldDB" id="A0A4U2Z7R6"/>
<evidence type="ECO:0008006" key="4">
    <source>
        <dbReference type="Google" id="ProtNLM"/>
    </source>
</evidence>
<gene>
    <name evidence="2" type="ORF">FCU45_05665</name>
</gene>
<keyword evidence="1" id="KW-0472">Membrane</keyword>
<keyword evidence="1" id="KW-1133">Transmembrane helix</keyword>
<dbReference type="OrthoDB" id="5334020at2"/>
<evidence type="ECO:0000313" key="2">
    <source>
        <dbReference type="EMBL" id="TKI69542.1"/>
    </source>
</evidence>
<feature type="transmembrane region" description="Helical" evidence="1">
    <location>
        <begin position="36"/>
        <end position="55"/>
    </location>
</feature>
<organism evidence="2 3">
    <name type="scientific">Sulfurimonas crateris</name>
    <dbReference type="NCBI Taxonomy" id="2574727"/>
    <lineage>
        <taxon>Bacteria</taxon>
        <taxon>Pseudomonadati</taxon>
        <taxon>Campylobacterota</taxon>
        <taxon>Epsilonproteobacteria</taxon>
        <taxon>Campylobacterales</taxon>
        <taxon>Sulfurimonadaceae</taxon>
        <taxon>Sulfurimonas</taxon>
    </lineage>
</organism>
<reference evidence="2 3" key="1">
    <citation type="submission" date="2019-04" db="EMBL/GenBank/DDBJ databases">
        <title>Sulfurimonas crateris sp. nov. a facultative anaerobic sulfur-oxidizing chemolithautotrophic bacterium isolated from a terrestrial mud vulcano.</title>
        <authorList>
            <person name="Ratnikova N.M."/>
            <person name="Slobodkin A.I."/>
            <person name="Merkel A.Y."/>
            <person name="Novikov A."/>
            <person name="Bonch-Osmolovskaya E.A."/>
            <person name="Slobodkina G.B."/>
        </authorList>
    </citation>
    <scope>NUCLEOTIDE SEQUENCE [LARGE SCALE GENOMIC DNA]</scope>
    <source>
        <strain evidence="2 3">SN118</strain>
    </source>
</reference>
<dbReference type="RefSeq" id="WP_137013193.1">
    <property type="nucleotide sequence ID" value="NZ_SZPX01000004.1"/>
</dbReference>
<sequence length="195" mass="21382">MSLKENINMVKEELNSEEKFFEKAVMTEKFVKKYKNVMIASVVAVVLVVGANFAYNMNEEGKVLAANEALSKLYSNPSDSAALSELKRLSPDLHDVWLYSQAIANNDTAALNSLKNSNAMIVSDLAKYELAGDPAALEEYASKQNAIYRDLALVKSAVMLLNENKVDKAKAVLSKVSAESSLNELVSVLKHYGVN</sequence>
<proteinExistence type="predicted"/>
<protein>
    <recommendedName>
        <fullName evidence="4">Tetratricopeptide repeat protein</fullName>
    </recommendedName>
</protein>
<name>A0A4U2Z7R6_9BACT</name>
<accession>A0A4U2Z7R6</accession>
<evidence type="ECO:0000256" key="1">
    <source>
        <dbReference type="SAM" id="Phobius"/>
    </source>
</evidence>
<dbReference type="EMBL" id="SZPX01000004">
    <property type="protein sequence ID" value="TKI69542.1"/>
    <property type="molecule type" value="Genomic_DNA"/>
</dbReference>
<comment type="caution">
    <text evidence="2">The sequence shown here is derived from an EMBL/GenBank/DDBJ whole genome shotgun (WGS) entry which is preliminary data.</text>
</comment>